<dbReference type="PANTHER" id="PTHR43451:SF1">
    <property type="entry name" value="ACETYLTRANSFERASE"/>
    <property type="match status" value="1"/>
</dbReference>
<feature type="compositionally biased region" description="Polar residues" evidence="1">
    <location>
        <begin position="77"/>
        <end position="86"/>
    </location>
</feature>
<proteinExistence type="predicted"/>
<dbReference type="InterPro" id="IPR052564">
    <property type="entry name" value="N-acetyltrans/Recomb-assoc"/>
</dbReference>
<dbReference type="PANTHER" id="PTHR43451">
    <property type="entry name" value="ACETYLTRANSFERASE (GNAT) FAMILY PROTEIN"/>
    <property type="match status" value="1"/>
</dbReference>
<reference evidence="3 4" key="1">
    <citation type="submission" date="2020-02" db="EMBL/GenBank/DDBJ databases">
        <title>Shewanella WXL01 sp. nov., a marine bacterium isolated from green algae in Luhuitou Fringing Reef (Northern South China Sea).</title>
        <authorList>
            <person name="Wang X."/>
        </authorList>
    </citation>
    <scope>NUCLEOTIDE SEQUENCE [LARGE SCALE GENOMIC DNA]</scope>
    <source>
        <strain evidence="3 4">MCCC 1A01895</strain>
    </source>
</reference>
<evidence type="ECO:0000256" key="1">
    <source>
        <dbReference type="SAM" id="MobiDB-lite"/>
    </source>
</evidence>
<sequence length="209" mass="23795">MISLFYTLFTIIAYQPTHAQAISLLFHQAVQQINHPRYPQAKLNVWSAAPRSATYWHNVSKALLMKGQRLPNTIQAGNKSAPNMLNDNERPNHLPRRKKIGRSGVTWVALDGQHQLCGFINLAIDFNQQGYINHLYVAPQFSGQGIATQLLMYAQQWALEQGFLQLTVDASYLSKALFLKAGFDIIQTSFQHKQQVTLNGFYMRKALHR</sequence>
<protein>
    <submittedName>
        <fullName evidence="3">GNAT family N-acetyltransferase</fullName>
    </submittedName>
</protein>
<accession>A0ABS5I2L1</accession>
<evidence type="ECO:0000313" key="4">
    <source>
        <dbReference type="Proteomes" id="UP000811844"/>
    </source>
</evidence>
<gene>
    <name evidence="3" type="ORF">G3R48_09760</name>
</gene>
<dbReference type="Pfam" id="PF00583">
    <property type="entry name" value="Acetyltransf_1"/>
    <property type="match status" value="1"/>
</dbReference>
<keyword evidence="4" id="KW-1185">Reference proteome</keyword>
<name>A0ABS5I2L1_9GAMM</name>
<comment type="caution">
    <text evidence="3">The sequence shown here is derived from an EMBL/GenBank/DDBJ whole genome shotgun (WGS) entry which is preliminary data.</text>
</comment>
<dbReference type="EMBL" id="JAAIKR010000008">
    <property type="protein sequence ID" value="MBR9728258.1"/>
    <property type="molecule type" value="Genomic_DNA"/>
</dbReference>
<evidence type="ECO:0000313" key="3">
    <source>
        <dbReference type="EMBL" id="MBR9728258.1"/>
    </source>
</evidence>
<dbReference type="Proteomes" id="UP000811844">
    <property type="component" value="Unassembled WGS sequence"/>
</dbReference>
<dbReference type="PROSITE" id="PS51186">
    <property type="entry name" value="GNAT"/>
    <property type="match status" value="1"/>
</dbReference>
<feature type="domain" description="N-acetyltransferase" evidence="2">
    <location>
        <begin position="43"/>
        <end position="208"/>
    </location>
</feature>
<evidence type="ECO:0000259" key="2">
    <source>
        <dbReference type="PROSITE" id="PS51186"/>
    </source>
</evidence>
<dbReference type="CDD" id="cd04301">
    <property type="entry name" value="NAT_SF"/>
    <property type="match status" value="1"/>
</dbReference>
<organism evidence="3 4">
    <name type="scientific">Shewanella intestini</name>
    <dbReference type="NCBI Taxonomy" id="2017544"/>
    <lineage>
        <taxon>Bacteria</taxon>
        <taxon>Pseudomonadati</taxon>
        <taxon>Pseudomonadota</taxon>
        <taxon>Gammaproteobacteria</taxon>
        <taxon>Alteromonadales</taxon>
        <taxon>Shewanellaceae</taxon>
        <taxon>Shewanella</taxon>
    </lineage>
</organism>
<dbReference type="InterPro" id="IPR016181">
    <property type="entry name" value="Acyl_CoA_acyltransferase"/>
</dbReference>
<dbReference type="InterPro" id="IPR000182">
    <property type="entry name" value="GNAT_dom"/>
</dbReference>
<dbReference type="Gene3D" id="3.40.630.30">
    <property type="match status" value="1"/>
</dbReference>
<feature type="region of interest" description="Disordered" evidence="1">
    <location>
        <begin position="77"/>
        <end position="96"/>
    </location>
</feature>
<dbReference type="RefSeq" id="WP_153662823.1">
    <property type="nucleotide sequence ID" value="NZ_JAAIKR010000008.1"/>
</dbReference>
<dbReference type="SUPFAM" id="SSF55729">
    <property type="entry name" value="Acyl-CoA N-acyltransferases (Nat)"/>
    <property type="match status" value="1"/>
</dbReference>